<accession>A0AAD3SME6</accession>
<reference evidence="1" key="1">
    <citation type="submission" date="2023-05" db="EMBL/GenBank/DDBJ databases">
        <title>Nepenthes gracilis genome sequencing.</title>
        <authorList>
            <person name="Fukushima K."/>
        </authorList>
    </citation>
    <scope>NUCLEOTIDE SEQUENCE</scope>
    <source>
        <strain evidence="1">SING2019-196</strain>
    </source>
</reference>
<dbReference type="Proteomes" id="UP001279734">
    <property type="component" value="Unassembled WGS sequence"/>
</dbReference>
<protein>
    <submittedName>
        <fullName evidence="1">Uncharacterized protein</fullName>
    </submittedName>
</protein>
<proteinExistence type="predicted"/>
<organism evidence="1 2">
    <name type="scientific">Nepenthes gracilis</name>
    <name type="common">Slender pitcher plant</name>
    <dbReference type="NCBI Taxonomy" id="150966"/>
    <lineage>
        <taxon>Eukaryota</taxon>
        <taxon>Viridiplantae</taxon>
        <taxon>Streptophyta</taxon>
        <taxon>Embryophyta</taxon>
        <taxon>Tracheophyta</taxon>
        <taxon>Spermatophyta</taxon>
        <taxon>Magnoliopsida</taxon>
        <taxon>eudicotyledons</taxon>
        <taxon>Gunneridae</taxon>
        <taxon>Pentapetalae</taxon>
        <taxon>Caryophyllales</taxon>
        <taxon>Nepenthaceae</taxon>
        <taxon>Nepenthes</taxon>
    </lineage>
</organism>
<sequence length="67" mass="7780">MMGPEWPYREFQRGKFSECQLLGRRALTRVVAGAKNFRSAAFDFGVSECQCKWVRNDFLMKSARASR</sequence>
<keyword evidence="2" id="KW-1185">Reference proteome</keyword>
<evidence type="ECO:0000313" key="1">
    <source>
        <dbReference type="EMBL" id="GMH13973.1"/>
    </source>
</evidence>
<name>A0AAD3SME6_NEPGR</name>
<dbReference type="AlphaFoldDB" id="A0AAD3SME6"/>
<evidence type="ECO:0000313" key="2">
    <source>
        <dbReference type="Proteomes" id="UP001279734"/>
    </source>
</evidence>
<dbReference type="EMBL" id="BSYO01000013">
    <property type="protein sequence ID" value="GMH13973.1"/>
    <property type="molecule type" value="Genomic_DNA"/>
</dbReference>
<gene>
    <name evidence="1" type="ORF">Nepgr_015814</name>
</gene>
<comment type="caution">
    <text evidence="1">The sequence shown here is derived from an EMBL/GenBank/DDBJ whole genome shotgun (WGS) entry which is preliminary data.</text>
</comment>